<feature type="domain" description="DNA replication/recombination mediator RecO N-terminal" evidence="5">
    <location>
        <begin position="8"/>
        <end position="80"/>
    </location>
</feature>
<reference evidence="6 7" key="1">
    <citation type="submission" date="2021-06" db="EMBL/GenBank/DDBJ databases">
        <authorList>
            <person name="Sun Q."/>
            <person name="Li D."/>
        </authorList>
    </citation>
    <scope>NUCLEOTIDE SEQUENCE [LARGE SCALE GENOMIC DNA]</scope>
    <source>
        <strain evidence="6 7">MSJ-1</strain>
    </source>
</reference>
<dbReference type="Proteomes" id="UP000783742">
    <property type="component" value="Unassembled WGS sequence"/>
</dbReference>
<accession>A0ABS6FJ05</accession>
<gene>
    <name evidence="4 6" type="primary">recO</name>
    <name evidence="6" type="ORF">KQI68_08925</name>
</gene>
<comment type="caution">
    <text evidence="6">The sequence shown here is derived from an EMBL/GenBank/DDBJ whole genome shotgun (WGS) entry which is preliminary data.</text>
</comment>
<evidence type="ECO:0000256" key="3">
    <source>
        <dbReference type="ARBA" id="ARBA00023204"/>
    </source>
</evidence>
<protein>
    <recommendedName>
        <fullName evidence="4">DNA repair protein RecO</fullName>
    </recommendedName>
    <alternativeName>
        <fullName evidence="4">Recombination protein O</fullName>
    </alternativeName>
</protein>
<dbReference type="PANTHER" id="PTHR33991:SF1">
    <property type="entry name" value="DNA REPAIR PROTEIN RECO"/>
    <property type="match status" value="1"/>
</dbReference>
<keyword evidence="7" id="KW-1185">Reference proteome</keyword>
<keyword evidence="3 4" id="KW-0234">DNA repair</keyword>
<dbReference type="PANTHER" id="PTHR33991">
    <property type="entry name" value="DNA REPAIR PROTEIN RECO"/>
    <property type="match status" value="1"/>
</dbReference>
<evidence type="ECO:0000256" key="2">
    <source>
        <dbReference type="ARBA" id="ARBA00023172"/>
    </source>
</evidence>
<evidence type="ECO:0000256" key="1">
    <source>
        <dbReference type="ARBA" id="ARBA00022763"/>
    </source>
</evidence>
<keyword evidence="2 4" id="KW-0233">DNA recombination</keyword>
<dbReference type="InterPro" id="IPR003717">
    <property type="entry name" value="RecO"/>
</dbReference>
<dbReference type="RefSeq" id="WP_216549796.1">
    <property type="nucleotide sequence ID" value="NZ_JAHLQO010000006.1"/>
</dbReference>
<comment type="function">
    <text evidence="4">Involved in DNA repair and RecF pathway recombination.</text>
</comment>
<evidence type="ECO:0000313" key="7">
    <source>
        <dbReference type="Proteomes" id="UP000783742"/>
    </source>
</evidence>
<comment type="similarity">
    <text evidence="4">Belongs to the RecO family.</text>
</comment>
<evidence type="ECO:0000259" key="5">
    <source>
        <dbReference type="Pfam" id="PF11967"/>
    </source>
</evidence>
<dbReference type="Pfam" id="PF02565">
    <property type="entry name" value="RecO_C"/>
    <property type="match status" value="1"/>
</dbReference>
<name>A0ABS6FJ05_9FIRM</name>
<dbReference type="Pfam" id="PF11967">
    <property type="entry name" value="RecO_N"/>
    <property type="match status" value="1"/>
</dbReference>
<sequence>MATVNNYTYGIVLNDMSFGESSKIIKVFTRDMGKISIMVKGAKSSHSKNLSVSQIFGVNEYLLKKGQSFYYIQEGKIIETNFNIRNNYWNLIYASLLSEILEKSSVDEHSNKKIFDLFRKTLMLFNTTKDPIGLAMAFELKYLTFIGYKPRLDVLEENYFSVREGVIDFQNSSSYKVTKSDLEYLNSLLYNKLEDIEDLKIEENTKKFLHKILIDYIKYNLEISSFKSNKLFS</sequence>
<dbReference type="NCBIfam" id="TIGR00613">
    <property type="entry name" value="reco"/>
    <property type="match status" value="1"/>
</dbReference>
<organism evidence="6 7">
    <name type="scientific">Peptoniphilus ovalis</name>
    <dbReference type="NCBI Taxonomy" id="2841503"/>
    <lineage>
        <taxon>Bacteria</taxon>
        <taxon>Bacillati</taxon>
        <taxon>Bacillota</taxon>
        <taxon>Tissierellia</taxon>
        <taxon>Tissierellales</taxon>
        <taxon>Peptoniphilaceae</taxon>
        <taxon>Peptoniphilus</taxon>
    </lineage>
</organism>
<proteinExistence type="inferred from homology"/>
<evidence type="ECO:0000313" key="6">
    <source>
        <dbReference type="EMBL" id="MBU5669956.1"/>
    </source>
</evidence>
<dbReference type="EMBL" id="JAHLQO010000006">
    <property type="protein sequence ID" value="MBU5669956.1"/>
    <property type="molecule type" value="Genomic_DNA"/>
</dbReference>
<dbReference type="InterPro" id="IPR022572">
    <property type="entry name" value="DNA_rep/recomb_RecO_N"/>
</dbReference>
<dbReference type="HAMAP" id="MF_00201">
    <property type="entry name" value="RecO"/>
    <property type="match status" value="1"/>
</dbReference>
<keyword evidence="1 4" id="KW-0227">DNA damage</keyword>
<evidence type="ECO:0000256" key="4">
    <source>
        <dbReference type="HAMAP-Rule" id="MF_00201"/>
    </source>
</evidence>